<protein>
    <submittedName>
        <fullName evidence="1">Alpha/beta hydrolase</fullName>
    </submittedName>
</protein>
<dbReference type="AlphaFoldDB" id="A0A9X3CRB2"/>
<evidence type="ECO:0000313" key="2">
    <source>
        <dbReference type="Proteomes" id="UP001155587"/>
    </source>
</evidence>
<organism evidence="1 2">
    <name type="scientific">Vibrio qingdaonensis</name>
    <dbReference type="NCBI Taxonomy" id="2829491"/>
    <lineage>
        <taxon>Bacteria</taxon>
        <taxon>Pseudomonadati</taxon>
        <taxon>Pseudomonadota</taxon>
        <taxon>Gammaproteobacteria</taxon>
        <taxon>Vibrionales</taxon>
        <taxon>Vibrionaceae</taxon>
        <taxon>Vibrio</taxon>
    </lineage>
</organism>
<proteinExistence type="predicted"/>
<gene>
    <name evidence="1" type="ORF">MD535_19335</name>
</gene>
<name>A0A9X3CRB2_9VIBR</name>
<dbReference type="Pfam" id="PF05990">
    <property type="entry name" value="DUF900"/>
    <property type="match status" value="1"/>
</dbReference>
<dbReference type="Proteomes" id="UP001155587">
    <property type="component" value="Unassembled WGS sequence"/>
</dbReference>
<keyword evidence="2" id="KW-1185">Reference proteome</keyword>
<dbReference type="RefSeq" id="WP_265676713.1">
    <property type="nucleotide sequence ID" value="NZ_JAKRRY010000032.1"/>
</dbReference>
<dbReference type="GO" id="GO:0016787">
    <property type="term" value="F:hydrolase activity"/>
    <property type="evidence" value="ECO:0007669"/>
    <property type="project" value="UniProtKB-KW"/>
</dbReference>
<reference evidence="1" key="1">
    <citation type="submission" date="2022-02" db="EMBL/GenBank/DDBJ databases">
        <title>Vibrio sp. nov, a new bacterium isolated from seawater.</title>
        <authorList>
            <person name="Yuan Y."/>
        </authorList>
    </citation>
    <scope>NUCLEOTIDE SEQUENCE</scope>
    <source>
        <strain evidence="1">ZSDZ65</strain>
    </source>
</reference>
<evidence type="ECO:0000313" key="1">
    <source>
        <dbReference type="EMBL" id="MCW8348148.1"/>
    </source>
</evidence>
<dbReference type="EMBL" id="JAKRRY010000032">
    <property type="protein sequence ID" value="MCW8348148.1"/>
    <property type="molecule type" value="Genomic_DNA"/>
</dbReference>
<accession>A0A9X3CRB2</accession>
<keyword evidence="1" id="KW-0378">Hydrolase</keyword>
<comment type="caution">
    <text evidence="1">The sequence shown here is derived from an EMBL/GenBank/DDBJ whole genome shotgun (WGS) entry which is preliminary data.</text>
</comment>
<dbReference type="InterPro" id="IPR010297">
    <property type="entry name" value="DUF900_hydrolase"/>
</dbReference>
<sequence>MLFITNRIPIQSARSRKHRPISFNAQNTDISKWLYFCERRGKGEYVEILSSALFARLKALPAHTQILFYLHGFNNNMEPEVFERSAKLQALLDAQQPGLAFVVPIIWPCDDDHVVAIADDYWDDQKAAEHSGVAFARLLYKFDRWRRETSQQQFPCLRRMNVLAHSMGNRVLKSAMTSWVNDQRLGGMPQLFRNVFMVAADVENHCLEAGQDGRHIIDSAKNVLVFYASDDLAMSASKVANLRHMTASRRLGMTGPERLSALPKNVYEFDCDGFNQRFDYPAGHSYFLTDSKGNVSPIISSMVSAMKNGYVEGERSLRLDVTEPELDPVTAGQSS</sequence>